<evidence type="ECO:0000313" key="2">
    <source>
        <dbReference type="Proteomes" id="UP000237752"/>
    </source>
</evidence>
<organism evidence="1 2">
    <name type="scientific">Antricoccus suffuscus</name>
    <dbReference type="NCBI Taxonomy" id="1629062"/>
    <lineage>
        <taxon>Bacteria</taxon>
        <taxon>Bacillati</taxon>
        <taxon>Actinomycetota</taxon>
        <taxon>Actinomycetes</taxon>
        <taxon>Geodermatophilales</taxon>
        <taxon>Antricoccaceae</taxon>
        <taxon>Antricoccus</taxon>
    </lineage>
</organism>
<dbReference type="InterPro" id="IPR009057">
    <property type="entry name" value="Homeodomain-like_sf"/>
</dbReference>
<reference evidence="1 2" key="1">
    <citation type="submission" date="2018-03" db="EMBL/GenBank/DDBJ databases">
        <title>Genomic Encyclopedia of Archaeal and Bacterial Type Strains, Phase II (KMG-II): from individual species to whole genera.</title>
        <authorList>
            <person name="Goeker M."/>
        </authorList>
    </citation>
    <scope>NUCLEOTIDE SEQUENCE [LARGE SCALE GENOMIC DNA]</scope>
    <source>
        <strain evidence="1 2">DSM 100065</strain>
    </source>
</reference>
<dbReference type="SUPFAM" id="SSF46689">
    <property type="entry name" value="Homeodomain-like"/>
    <property type="match status" value="1"/>
</dbReference>
<dbReference type="Proteomes" id="UP000237752">
    <property type="component" value="Unassembled WGS sequence"/>
</dbReference>
<evidence type="ECO:0008006" key="3">
    <source>
        <dbReference type="Google" id="ProtNLM"/>
    </source>
</evidence>
<protein>
    <recommendedName>
        <fullName evidence="3">Helix-turn-helix resolvase-like protein</fullName>
    </recommendedName>
</protein>
<accession>A0A2T0ZEI6</accession>
<sequence>MTIGMTVQEEIRRLDAEGVPGRQIARTLGVSRDSVAKYAELQLSP</sequence>
<dbReference type="EMBL" id="PVUE01000023">
    <property type="protein sequence ID" value="PRZ34770.1"/>
    <property type="molecule type" value="Genomic_DNA"/>
</dbReference>
<gene>
    <name evidence="1" type="ORF">CLV47_1232</name>
</gene>
<dbReference type="AlphaFoldDB" id="A0A2T0ZEI6"/>
<name>A0A2T0ZEI6_9ACTN</name>
<evidence type="ECO:0000313" key="1">
    <source>
        <dbReference type="EMBL" id="PRZ34770.1"/>
    </source>
</evidence>
<proteinExistence type="predicted"/>
<dbReference type="Gene3D" id="1.10.10.60">
    <property type="entry name" value="Homeodomain-like"/>
    <property type="match status" value="1"/>
</dbReference>
<comment type="caution">
    <text evidence="1">The sequence shown here is derived from an EMBL/GenBank/DDBJ whole genome shotgun (WGS) entry which is preliminary data.</text>
</comment>
<keyword evidence="2" id="KW-1185">Reference proteome</keyword>